<feature type="domain" description="RNA polymerase sigma factor 70 region 4 type 2" evidence="7">
    <location>
        <begin position="156"/>
        <end position="203"/>
    </location>
</feature>
<reference evidence="8 9" key="1">
    <citation type="submission" date="2018-08" db="EMBL/GenBank/DDBJ databases">
        <title>Sequencing the genomes of 1000 actinobacteria strains.</title>
        <authorList>
            <person name="Klenk H.-P."/>
        </authorList>
    </citation>
    <scope>NUCLEOTIDE SEQUENCE [LARGE SCALE GENOMIC DNA]</scope>
    <source>
        <strain evidence="8 9">DSM 44099</strain>
    </source>
</reference>
<dbReference type="InterPro" id="IPR013249">
    <property type="entry name" value="RNA_pol_sigma70_r4_t2"/>
</dbReference>
<dbReference type="Pfam" id="PF08281">
    <property type="entry name" value="Sigma70_r4_2"/>
    <property type="match status" value="1"/>
</dbReference>
<dbReference type="PANTHER" id="PTHR43133">
    <property type="entry name" value="RNA POLYMERASE ECF-TYPE SIGMA FACTO"/>
    <property type="match status" value="1"/>
</dbReference>
<dbReference type="PANTHER" id="PTHR43133:SF65">
    <property type="entry name" value="ECF RNA POLYMERASE SIGMA FACTOR SIGG"/>
    <property type="match status" value="1"/>
</dbReference>
<evidence type="ECO:0000259" key="6">
    <source>
        <dbReference type="Pfam" id="PF04542"/>
    </source>
</evidence>
<dbReference type="InterPro" id="IPR013325">
    <property type="entry name" value="RNA_pol_sigma_r2"/>
</dbReference>
<keyword evidence="9" id="KW-1185">Reference proteome</keyword>
<dbReference type="NCBIfam" id="TIGR02960">
    <property type="entry name" value="SigX5"/>
    <property type="match status" value="1"/>
</dbReference>
<dbReference type="AlphaFoldDB" id="A0A3D9ZW99"/>
<comment type="caution">
    <text evidence="8">The sequence shown here is derived from an EMBL/GenBank/DDBJ whole genome shotgun (WGS) entry which is preliminary data.</text>
</comment>
<dbReference type="InterPro" id="IPR007627">
    <property type="entry name" value="RNA_pol_sigma70_r2"/>
</dbReference>
<dbReference type="Gene3D" id="1.10.1740.10">
    <property type="match status" value="1"/>
</dbReference>
<keyword evidence="3" id="KW-0805">Transcription regulation</keyword>
<dbReference type="EMBL" id="QUMQ01000001">
    <property type="protein sequence ID" value="REG01438.1"/>
    <property type="molecule type" value="Genomic_DNA"/>
</dbReference>
<evidence type="ECO:0000256" key="2">
    <source>
        <dbReference type="ARBA" id="ARBA00011344"/>
    </source>
</evidence>
<dbReference type="InterPro" id="IPR039425">
    <property type="entry name" value="RNA_pol_sigma-70-like"/>
</dbReference>
<dbReference type="Gene3D" id="3.10.450.50">
    <property type="match status" value="1"/>
</dbReference>
<organism evidence="8 9">
    <name type="scientific">Asanoa ferruginea</name>
    <dbReference type="NCBI Taxonomy" id="53367"/>
    <lineage>
        <taxon>Bacteria</taxon>
        <taxon>Bacillati</taxon>
        <taxon>Actinomycetota</taxon>
        <taxon>Actinomycetes</taxon>
        <taxon>Micromonosporales</taxon>
        <taxon>Micromonosporaceae</taxon>
        <taxon>Asanoa</taxon>
    </lineage>
</organism>
<dbReference type="OrthoDB" id="6689546at2"/>
<evidence type="ECO:0000256" key="4">
    <source>
        <dbReference type="ARBA" id="ARBA00023082"/>
    </source>
</evidence>
<dbReference type="InterPro" id="IPR014305">
    <property type="entry name" value="RNA_pol_sigma-G_actinobac"/>
</dbReference>
<accession>A0A3D9ZW99</accession>
<protein>
    <submittedName>
        <fullName evidence="8">RNA polymerase sigma-70 factor (ECF subfamily)</fullName>
    </submittedName>
</protein>
<proteinExistence type="inferred from homology"/>
<dbReference type="SUPFAM" id="SSF54427">
    <property type="entry name" value="NTF2-like"/>
    <property type="match status" value="1"/>
</dbReference>
<dbReference type="InterPro" id="IPR014284">
    <property type="entry name" value="RNA_pol_sigma-70_dom"/>
</dbReference>
<evidence type="ECO:0000313" key="9">
    <source>
        <dbReference type="Proteomes" id="UP000256913"/>
    </source>
</evidence>
<evidence type="ECO:0000256" key="1">
    <source>
        <dbReference type="ARBA" id="ARBA00010641"/>
    </source>
</evidence>
<keyword evidence="4" id="KW-0731">Sigma factor</keyword>
<comment type="subunit">
    <text evidence="2">Interacts transiently with the RNA polymerase catalytic core formed by RpoA, RpoB, RpoC and RpoZ (2 alpha, 1 beta, 1 beta' and 1 omega subunit) to form the RNA polymerase holoenzyme that can initiate transcription.</text>
</comment>
<evidence type="ECO:0000256" key="3">
    <source>
        <dbReference type="ARBA" id="ARBA00023015"/>
    </source>
</evidence>
<dbReference type="NCBIfam" id="TIGR02937">
    <property type="entry name" value="sigma70-ECF"/>
    <property type="match status" value="1"/>
</dbReference>
<dbReference type="GO" id="GO:0006352">
    <property type="term" value="P:DNA-templated transcription initiation"/>
    <property type="evidence" value="ECO:0007669"/>
    <property type="project" value="InterPro"/>
</dbReference>
<dbReference type="NCBIfam" id="NF006089">
    <property type="entry name" value="PRK08241.1"/>
    <property type="match status" value="1"/>
</dbReference>
<sequence length="351" mass="39400">MSRRRGKRHTAVDDYRVKEAGEGDQVAFEQLTEPHRRELNVHCYRMLGSIEDAEDAVQETFLRAWARLDTFAGRASFRAWLYGIATNACLDMLRRRKSRLWPTDVAGPADLGSEPTRPPTEVAWLQPYPDRLLAVPAPAEAEPEVAVAAKETIELAFLAAIQRLPARQRAVLILRDVLDWSAKDTATTLEMTTAAVNSALQRAHAGLAAHVPPDRDDWLARDRVTAAATEKALLHRLVEAWERTDTTALVTLLRDDARLVMPPRLTWFAGIEAIEHFFRTHVFDARGRGWRLLPTWANRQPAFALYQRAADADEFQPFGIGVLTVDRGAIGELALFADSSLFERFGMPKSL</sequence>
<comment type="similarity">
    <text evidence="1">Belongs to the sigma-70 factor family. ECF subfamily.</text>
</comment>
<dbReference type="GO" id="GO:0016987">
    <property type="term" value="F:sigma factor activity"/>
    <property type="evidence" value="ECO:0007669"/>
    <property type="project" value="UniProtKB-KW"/>
</dbReference>
<feature type="domain" description="RNA polymerase sigma-70 region 2" evidence="6">
    <location>
        <begin position="33"/>
        <end position="98"/>
    </location>
</feature>
<dbReference type="InterPro" id="IPR032710">
    <property type="entry name" value="NTF2-like_dom_sf"/>
</dbReference>
<dbReference type="InterPro" id="IPR013324">
    <property type="entry name" value="RNA_pol_sigma_r3/r4-like"/>
</dbReference>
<dbReference type="Pfam" id="PF04542">
    <property type="entry name" value="Sigma70_r2"/>
    <property type="match status" value="1"/>
</dbReference>
<dbReference type="SUPFAM" id="SSF88659">
    <property type="entry name" value="Sigma3 and sigma4 domains of RNA polymerase sigma factors"/>
    <property type="match status" value="1"/>
</dbReference>
<evidence type="ECO:0000259" key="7">
    <source>
        <dbReference type="Pfam" id="PF08281"/>
    </source>
</evidence>
<dbReference type="GO" id="GO:0003677">
    <property type="term" value="F:DNA binding"/>
    <property type="evidence" value="ECO:0007669"/>
    <property type="project" value="InterPro"/>
</dbReference>
<keyword evidence="5" id="KW-0804">Transcription</keyword>
<name>A0A3D9ZW99_9ACTN</name>
<gene>
    <name evidence="8" type="ORF">DFJ67_7522</name>
</gene>
<dbReference type="InterPro" id="IPR036388">
    <property type="entry name" value="WH-like_DNA-bd_sf"/>
</dbReference>
<dbReference type="Gene3D" id="1.10.10.10">
    <property type="entry name" value="Winged helix-like DNA-binding domain superfamily/Winged helix DNA-binding domain"/>
    <property type="match status" value="1"/>
</dbReference>
<dbReference type="SUPFAM" id="SSF88946">
    <property type="entry name" value="Sigma2 domain of RNA polymerase sigma factors"/>
    <property type="match status" value="1"/>
</dbReference>
<evidence type="ECO:0000256" key="5">
    <source>
        <dbReference type="ARBA" id="ARBA00023163"/>
    </source>
</evidence>
<evidence type="ECO:0000313" key="8">
    <source>
        <dbReference type="EMBL" id="REG01438.1"/>
    </source>
</evidence>
<dbReference type="Proteomes" id="UP000256913">
    <property type="component" value="Unassembled WGS sequence"/>
</dbReference>